<proteinExistence type="predicted"/>
<dbReference type="Gene3D" id="1.10.287.70">
    <property type="match status" value="1"/>
</dbReference>
<dbReference type="AlphaFoldDB" id="A0A915K5Y5"/>
<keyword evidence="1" id="KW-0472">Membrane</keyword>
<keyword evidence="2" id="KW-1185">Reference proteome</keyword>
<organism evidence="2 3">
    <name type="scientific">Romanomermis culicivorax</name>
    <name type="common">Nematode worm</name>
    <dbReference type="NCBI Taxonomy" id="13658"/>
    <lineage>
        <taxon>Eukaryota</taxon>
        <taxon>Metazoa</taxon>
        <taxon>Ecdysozoa</taxon>
        <taxon>Nematoda</taxon>
        <taxon>Enoplea</taxon>
        <taxon>Dorylaimia</taxon>
        <taxon>Mermithida</taxon>
        <taxon>Mermithoidea</taxon>
        <taxon>Mermithidae</taxon>
        <taxon>Romanomermis</taxon>
    </lineage>
</organism>
<dbReference type="Proteomes" id="UP000887565">
    <property type="component" value="Unplaced"/>
</dbReference>
<evidence type="ECO:0000313" key="3">
    <source>
        <dbReference type="WBParaSite" id="nRc.2.0.1.t34146-RA"/>
    </source>
</evidence>
<sequence>VGFGDLFPGLSVSTDEQSAQDKLAITSFYLLFGMALIAMCFNLAQEEVVNIVTRLAVRLGIFKPKENMVVSSVVVAKVQSSSPLASGSNNNS</sequence>
<dbReference type="SUPFAM" id="SSF81324">
    <property type="entry name" value="Voltage-gated potassium channels"/>
    <property type="match status" value="1"/>
</dbReference>
<reference evidence="3" key="1">
    <citation type="submission" date="2022-11" db="UniProtKB">
        <authorList>
            <consortium name="WormBaseParasite"/>
        </authorList>
    </citation>
    <scope>IDENTIFICATION</scope>
</reference>
<keyword evidence="1" id="KW-1133">Transmembrane helix</keyword>
<accession>A0A915K5Y5</accession>
<evidence type="ECO:0000313" key="2">
    <source>
        <dbReference type="Proteomes" id="UP000887565"/>
    </source>
</evidence>
<evidence type="ECO:0000256" key="1">
    <source>
        <dbReference type="SAM" id="Phobius"/>
    </source>
</evidence>
<dbReference type="WBParaSite" id="nRc.2.0.1.t34146-RA">
    <property type="protein sequence ID" value="nRc.2.0.1.t34146-RA"/>
    <property type="gene ID" value="nRc.2.0.1.g34146"/>
</dbReference>
<feature type="transmembrane region" description="Helical" evidence="1">
    <location>
        <begin position="23"/>
        <end position="44"/>
    </location>
</feature>
<protein>
    <submittedName>
        <fullName evidence="3">Potassium channel domain-containing protein</fullName>
    </submittedName>
</protein>
<keyword evidence="1" id="KW-0812">Transmembrane</keyword>
<name>A0A915K5Y5_ROMCU</name>